<proteinExistence type="predicted"/>
<sequence length="345" mass="38155">MDMERRFVSSSGKGGKQKKNASNNVASDYAKDSMNEEIDTSLSMLKNLFVNVDGLGNSYVTPGIDVKSIIIGNRKLNGGNITSNMHDKFDGIDPTLMMASNALDNKGKIHGNEKRNSIGCSHFCFYRRWLSGIVTKIGKPLMLDSYSDAMCTDSWVKASYARAMIELKADVKLRDTIAPPRCSECKIFRHILDDCPKKIISDIPMNSKMPRQPARGPPIGLKPKYTFVYRPVSTKKTEKANGNSTVQTANKATTLILNSFDALSTLVDEEEGEDGKLVLVDNHEKPIKIKVTNEASASKPYNSIGDQLVESNEDEVELPDDETSRYMALTGGRGFLEDDLDFFDG</sequence>
<gene>
    <name evidence="2" type="ORF">Tci_146480</name>
</gene>
<name>A0A699GQK3_TANCI</name>
<feature type="region of interest" description="Disordered" evidence="1">
    <location>
        <begin position="1"/>
        <end position="27"/>
    </location>
</feature>
<reference evidence="2" key="1">
    <citation type="journal article" date="2019" name="Sci. Rep.">
        <title>Draft genome of Tanacetum cinerariifolium, the natural source of mosquito coil.</title>
        <authorList>
            <person name="Yamashiro T."/>
            <person name="Shiraishi A."/>
            <person name="Satake H."/>
            <person name="Nakayama K."/>
        </authorList>
    </citation>
    <scope>NUCLEOTIDE SEQUENCE</scope>
</reference>
<dbReference type="AlphaFoldDB" id="A0A699GQK3"/>
<accession>A0A699GQK3</accession>
<dbReference type="EMBL" id="BKCJ010032906">
    <property type="protein sequence ID" value="GEV74503.1"/>
    <property type="molecule type" value="Genomic_DNA"/>
</dbReference>
<organism evidence="2">
    <name type="scientific">Tanacetum cinerariifolium</name>
    <name type="common">Dalmatian daisy</name>
    <name type="synonym">Chrysanthemum cinerariifolium</name>
    <dbReference type="NCBI Taxonomy" id="118510"/>
    <lineage>
        <taxon>Eukaryota</taxon>
        <taxon>Viridiplantae</taxon>
        <taxon>Streptophyta</taxon>
        <taxon>Embryophyta</taxon>
        <taxon>Tracheophyta</taxon>
        <taxon>Spermatophyta</taxon>
        <taxon>Magnoliopsida</taxon>
        <taxon>eudicotyledons</taxon>
        <taxon>Gunneridae</taxon>
        <taxon>Pentapetalae</taxon>
        <taxon>asterids</taxon>
        <taxon>campanulids</taxon>
        <taxon>Asterales</taxon>
        <taxon>Asteraceae</taxon>
        <taxon>Asteroideae</taxon>
        <taxon>Anthemideae</taxon>
        <taxon>Anthemidinae</taxon>
        <taxon>Tanacetum</taxon>
    </lineage>
</organism>
<evidence type="ECO:0000313" key="2">
    <source>
        <dbReference type="EMBL" id="GEV74503.1"/>
    </source>
</evidence>
<comment type="caution">
    <text evidence="2">The sequence shown here is derived from an EMBL/GenBank/DDBJ whole genome shotgun (WGS) entry which is preliminary data.</text>
</comment>
<evidence type="ECO:0008006" key="3">
    <source>
        <dbReference type="Google" id="ProtNLM"/>
    </source>
</evidence>
<evidence type="ECO:0000256" key="1">
    <source>
        <dbReference type="SAM" id="MobiDB-lite"/>
    </source>
</evidence>
<protein>
    <recommendedName>
        <fullName evidence="3">Zinc knuckle CX2CX4HX4C</fullName>
    </recommendedName>
</protein>